<dbReference type="EMBL" id="CP013099">
    <property type="protein sequence ID" value="ALP51661.1"/>
    <property type="molecule type" value="Genomic_DNA"/>
</dbReference>
<reference evidence="5" key="1">
    <citation type="submission" date="2015-10" db="EMBL/GenBank/DDBJ databases">
        <title>Description of Candidatus Tenderia electrophaga gen. nov, sp. nov., an Uncultivated Electroautotroph from a Biocathode Enrichment.</title>
        <authorList>
            <person name="Eddie B.J."/>
            <person name="Malanoski A.P."/>
            <person name="Wang Z."/>
            <person name="Hall R.J."/>
            <person name="Oh S.D."/>
            <person name="Heiner C."/>
            <person name="Lin B."/>
            <person name="Strycharz-Glaven S.M."/>
        </authorList>
    </citation>
    <scope>NUCLEOTIDE SEQUENCE [LARGE SCALE GENOMIC DNA]</scope>
    <source>
        <strain evidence="5">NRL1</strain>
    </source>
</reference>
<evidence type="ECO:0000256" key="3">
    <source>
        <dbReference type="SAM" id="MobiDB-lite"/>
    </source>
</evidence>
<dbReference type="Pfam" id="PF02661">
    <property type="entry name" value="Fic"/>
    <property type="match status" value="1"/>
</dbReference>
<sequence>MISYDADKEAAMKPDNSTPLDRGEPVSLMEPMRISEGSRDRGELADLAVELAAHSAGFRRSLPEGILTSLAELVRAMNCYYSNLIEGHDTHPVDIERALKNDYSTNAEKRNLQLEAKAHIAVQQWIDGGGVRGRSVSADGICEIHGRFGELLPDELLWVKNPDNGERMRVIPGALRGRDVKVGEHIPISPGALPRFLKQFEQTYSGLGKAETIIAAAAAHHRLLWIHPFLDGNGRVARLMSYAMLLDALDTGGIWSIARGLARNVRSYKNHLAQCDLPRHNDLDGRGNLSEQGLVSFTHFFLEICLDQVKFMEELVQPDRLRGRILLWVEEEIRADALPQKAGRILEAILYRGELRRGDVPELIGASDRHSRRVVAALIERGVLVSESTRAPLRLAFPAKLASRWMPGLFPEQR</sequence>
<feature type="compositionally biased region" description="Basic and acidic residues" evidence="3">
    <location>
        <begin position="1"/>
        <end position="12"/>
    </location>
</feature>
<evidence type="ECO:0000313" key="6">
    <source>
        <dbReference type="Proteomes" id="UP000055136"/>
    </source>
</evidence>
<dbReference type="Gene3D" id="1.10.3290.10">
    <property type="entry name" value="Fido-like domain"/>
    <property type="match status" value="1"/>
</dbReference>
<feature type="region of interest" description="Disordered" evidence="3">
    <location>
        <begin position="1"/>
        <end position="25"/>
    </location>
</feature>
<dbReference type="GO" id="GO:0005524">
    <property type="term" value="F:ATP binding"/>
    <property type="evidence" value="ECO:0007669"/>
    <property type="project" value="UniProtKB-KW"/>
</dbReference>
<keyword evidence="2" id="KW-0547">Nucleotide-binding</keyword>
<feature type="domain" description="Fido" evidence="4">
    <location>
        <begin position="136"/>
        <end position="303"/>
    </location>
</feature>
<dbReference type="InterPro" id="IPR003812">
    <property type="entry name" value="Fido"/>
</dbReference>
<keyword evidence="2" id="KW-0067">ATP-binding</keyword>
<evidence type="ECO:0000256" key="1">
    <source>
        <dbReference type="PIRSR" id="PIRSR640198-1"/>
    </source>
</evidence>
<dbReference type="SUPFAM" id="SSF140931">
    <property type="entry name" value="Fic-like"/>
    <property type="match status" value="1"/>
</dbReference>
<dbReference type="AlphaFoldDB" id="A0A0S2T906"/>
<gene>
    <name evidence="5" type="ORF">Tel_00065</name>
</gene>
<accession>A0A0S2T906</accession>
<proteinExistence type="predicted"/>
<dbReference type="InterPro" id="IPR036597">
    <property type="entry name" value="Fido-like_dom_sf"/>
</dbReference>
<feature type="binding site" evidence="2">
    <location>
        <begin position="231"/>
        <end position="238"/>
    </location>
    <ligand>
        <name>ATP</name>
        <dbReference type="ChEBI" id="CHEBI:30616"/>
    </ligand>
</feature>
<dbReference type="PANTHER" id="PTHR13504">
    <property type="entry name" value="FIDO DOMAIN-CONTAINING PROTEIN DDB_G0283145"/>
    <property type="match status" value="1"/>
</dbReference>
<dbReference type="InterPro" id="IPR040198">
    <property type="entry name" value="Fido_containing"/>
</dbReference>
<dbReference type="PANTHER" id="PTHR13504:SF38">
    <property type="entry name" value="FIDO DOMAIN-CONTAINING PROTEIN"/>
    <property type="match status" value="1"/>
</dbReference>
<evidence type="ECO:0000256" key="2">
    <source>
        <dbReference type="PIRSR" id="PIRSR640198-2"/>
    </source>
</evidence>
<evidence type="ECO:0000259" key="4">
    <source>
        <dbReference type="PROSITE" id="PS51459"/>
    </source>
</evidence>
<evidence type="ECO:0000313" key="5">
    <source>
        <dbReference type="EMBL" id="ALP51661.1"/>
    </source>
</evidence>
<dbReference type="Proteomes" id="UP000055136">
    <property type="component" value="Chromosome"/>
</dbReference>
<keyword evidence="6" id="KW-1185">Reference proteome</keyword>
<protein>
    <submittedName>
        <fullName evidence="5">Cell filamentation protein Fic</fullName>
    </submittedName>
</protein>
<name>A0A0S2T906_9GAMM</name>
<feature type="active site" evidence="1">
    <location>
        <position position="227"/>
    </location>
</feature>
<organism evidence="5 6">
    <name type="scientific">Candidatus Tenderia electrophaga</name>
    <dbReference type="NCBI Taxonomy" id="1748243"/>
    <lineage>
        <taxon>Bacteria</taxon>
        <taxon>Pseudomonadati</taxon>
        <taxon>Pseudomonadota</taxon>
        <taxon>Gammaproteobacteria</taxon>
        <taxon>Candidatus Tenderiales</taxon>
        <taxon>Candidatus Tenderiaceae</taxon>
        <taxon>Candidatus Tenderia</taxon>
    </lineage>
</organism>
<feature type="binding site" evidence="2">
    <location>
        <begin position="182"/>
        <end position="185"/>
    </location>
    <ligand>
        <name>ATP</name>
        <dbReference type="ChEBI" id="CHEBI:30616"/>
    </ligand>
</feature>
<dbReference type="PROSITE" id="PS51459">
    <property type="entry name" value="FIDO"/>
    <property type="match status" value="1"/>
</dbReference>
<dbReference type="KEGG" id="tee:Tel_00065"/>